<evidence type="ECO:0000313" key="1">
    <source>
        <dbReference type="EMBL" id="KYO35576.1"/>
    </source>
</evidence>
<comment type="caution">
    <text evidence="1">The sequence shown here is derived from an EMBL/GenBank/DDBJ whole genome shotgun (WGS) entry which is preliminary data.</text>
</comment>
<accession>A0A151NFH7</accession>
<dbReference type="EMBL" id="AKHW03003163">
    <property type="protein sequence ID" value="KYO35576.1"/>
    <property type="molecule type" value="Genomic_DNA"/>
</dbReference>
<reference evidence="1 2" key="1">
    <citation type="journal article" date="2012" name="Genome Biol.">
        <title>Sequencing three crocodilian genomes to illuminate the evolution of archosaurs and amniotes.</title>
        <authorList>
            <person name="St John J.A."/>
            <person name="Braun E.L."/>
            <person name="Isberg S.R."/>
            <person name="Miles L.G."/>
            <person name="Chong A.Y."/>
            <person name="Gongora J."/>
            <person name="Dalzell P."/>
            <person name="Moran C."/>
            <person name="Bed'hom B."/>
            <person name="Abzhanov A."/>
            <person name="Burgess S.C."/>
            <person name="Cooksey A.M."/>
            <person name="Castoe T.A."/>
            <person name="Crawford N.G."/>
            <person name="Densmore L.D."/>
            <person name="Drew J.C."/>
            <person name="Edwards S.V."/>
            <person name="Faircloth B.C."/>
            <person name="Fujita M.K."/>
            <person name="Greenwold M.J."/>
            <person name="Hoffmann F.G."/>
            <person name="Howard J.M."/>
            <person name="Iguchi T."/>
            <person name="Janes D.E."/>
            <person name="Khan S.Y."/>
            <person name="Kohno S."/>
            <person name="de Koning A.J."/>
            <person name="Lance S.L."/>
            <person name="McCarthy F.M."/>
            <person name="McCormack J.E."/>
            <person name="Merchant M.E."/>
            <person name="Peterson D.G."/>
            <person name="Pollock D.D."/>
            <person name="Pourmand N."/>
            <person name="Raney B.J."/>
            <person name="Roessler K.A."/>
            <person name="Sanford J.R."/>
            <person name="Sawyer R.H."/>
            <person name="Schmidt C.J."/>
            <person name="Triplett E.W."/>
            <person name="Tuberville T.D."/>
            <person name="Venegas-Anaya M."/>
            <person name="Howard J.T."/>
            <person name="Jarvis E.D."/>
            <person name="Guillette L.J.Jr."/>
            <person name="Glenn T.C."/>
            <person name="Green R.E."/>
            <person name="Ray D.A."/>
        </authorList>
    </citation>
    <scope>NUCLEOTIDE SEQUENCE [LARGE SCALE GENOMIC DNA]</scope>
    <source>
        <strain evidence="1">KSC_2009_1</strain>
    </source>
</reference>
<dbReference type="Proteomes" id="UP000050525">
    <property type="component" value="Unassembled WGS sequence"/>
</dbReference>
<organism evidence="1 2">
    <name type="scientific">Alligator mississippiensis</name>
    <name type="common">American alligator</name>
    <dbReference type="NCBI Taxonomy" id="8496"/>
    <lineage>
        <taxon>Eukaryota</taxon>
        <taxon>Metazoa</taxon>
        <taxon>Chordata</taxon>
        <taxon>Craniata</taxon>
        <taxon>Vertebrata</taxon>
        <taxon>Euteleostomi</taxon>
        <taxon>Archelosauria</taxon>
        <taxon>Archosauria</taxon>
        <taxon>Crocodylia</taxon>
        <taxon>Alligatoridae</taxon>
        <taxon>Alligatorinae</taxon>
        <taxon>Alligator</taxon>
    </lineage>
</organism>
<dbReference type="AlphaFoldDB" id="A0A151NFH7"/>
<protein>
    <submittedName>
        <fullName evidence="1">Uncharacterized protein</fullName>
    </submittedName>
</protein>
<gene>
    <name evidence="1" type="ORF">Y1Q_0018183</name>
</gene>
<evidence type="ECO:0000313" key="2">
    <source>
        <dbReference type="Proteomes" id="UP000050525"/>
    </source>
</evidence>
<keyword evidence="2" id="KW-1185">Reference proteome</keyword>
<name>A0A151NFH7_ALLMI</name>
<sequence length="165" mass="19312">MPKMTQEDDPEAYIEAFERHAIMSELDKGYWASQLGTLIVDKAQAIYWALPRDEAHDYDQRNHRANPVKVACLHGETKQIDQQWIQLQVMEHQGDLLVDIVPRLECNMLLGWDWTPIYDMLERVWDAEVKRRKIRSREGWLGELEESEGSMNKANEIDFRGVEAA</sequence>
<proteinExistence type="predicted"/>